<dbReference type="Pfam" id="PF01395">
    <property type="entry name" value="PBP_GOBP"/>
    <property type="match status" value="1"/>
</dbReference>
<keyword evidence="1" id="KW-0732">Signal</keyword>
<protein>
    <submittedName>
        <fullName evidence="2">Pheromone-binding protein-like</fullName>
    </submittedName>
</protein>
<dbReference type="RefSeq" id="XP_013162830.1">
    <property type="nucleotide sequence ID" value="XM_013307376.1"/>
</dbReference>
<reference evidence="2" key="1">
    <citation type="submission" date="2025-08" db="UniProtKB">
        <authorList>
            <consortium name="RefSeq"/>
        </authorList>
    </citation>
    <scope>IDENTIFICATION</scope>
</reference>
<proteinExistence type="predicted"/>
<name>A0AAJ6Z0S4_PAPXU</name>
<dbReference type="InterPro" id="IPR006170">
    <property type="entry name" value="PBP/GOBP"/>
</dbReference>
<dbReference type="Gene3D" id="1.10.238.20">
    <property type="entry name" value="Pheromone/general odorant binding protein domain"/>
    <property type="match status" value="1"/>
</dbReference>
<organism evidence="2">
    <name type="scientific">Papilio xuthus</name>
    <name type="common">Asian swallowtail butterfly</name>
    <dbReference type="NCBI Taxonomy" id="66420"/>
    <lineage>
        <taxon>Eukaryota</taxon>
        <taxon>Metazoa</taxon>
        <taxon>Ecdysozoa</taxon>
        <taxon>Arthropoda</taxon>
        <taxon>Hexapoda</taxon>
        <taxon>Insecta</taxon>
        <taxon>Pterygota</taxon>
        <taxon>Neoptera</taxon>
        <taxon>Endopterygota</taxon>
        <taxon>Lepidoptera</taxon>
        <taxon>Glossata</taxon>
        <taxon>Ditrysia</taxon>
        <taxon>Papilionoidea</taxon>
        <taxon>Papilionidae</taxon>
        <taxon>Papilioninae</taxon>
        <taxon>Papilio</taxon>
    </lineage>
</organism>
<sequence length="164" mass="18427">MCEMRTAVLLLVVAAGADHPPSSVINEISKQFGSMMLHCVQLLYPQTGYFRDVLDFWNRDLNITGHTYLGCLAACSLFKLQLRNRDGSLNDTNITKFLHQNGAVENDAAVLLDVFKTCQNASSSERSACVAGLKTMICFRSHIYRLNWTPQFYRGPYENVLNGK</sequence>
<feature type="chain" id="PRO_5042510640" evidence="1">
    <location>
        <begin position="18"/>
        <end position="164"/>
    </location>
</feature>
<accession>A0AAJ6Z0S4</accession>
<evidence type="ECO:0000256" key="1">
    <source>
        <dbReference type="SAM" id="SignalP"/>
    </source>
</evidence>
<dbReference type="GeneID" id="106114254"/>
<evidence type="ECO:0000313" key="2">
    <source>
        <dbReference type="RefSeq" id="XP_013162830.1"/>
    </source>
</evidence>
<feature type="signal peptide" evidence="1">
    <location>
        <begin position="1"/>
        <end position="17"/>
    </location>
</feature>
<dbReference type="KEGG" id="pxu:106114254"/>
<dbReference type="Proteomes" id="UP000694872">
    <property type="component" value="Unplaced"/>
</dbReference>
<dbReference type="AlphaFoldDB" id="A0AAJ6Z0S4"/>
<dbReference type="InterPro" id="IPR036728">
    <property type="entry name" value="PBP_GOBP_sf"/>
</dbReference>
<dbReference type="SUPFAM" id="SSF47565">
    <property type="entry name" value="Insect pheromone/odorant-binding proteins"/>
    <property type="match status" value="1"/>
</dbReference>
<dbReference type="GO" id="GO:0005549">
    <property type="term" value="F:odorant binding"/>
    <property type="evidence" value="ECO:0007669"/>
    <property type="project" value="InterPro"/>
</dbReference>
<gene>
    <name evidence="2" type="primary">LOC106114254</name>
</gene>